<feature type="transmembrane region" description="Helical" evidence="2">
    <location>
        <begin position="116"/>
        <end position="136"/>
    </location>
</feature>
<evidence type="ECO:0000259" key="3">
    <source>
        <dbReference type="PROSITE" id="PS50855"/>
    </source>
</evidence>
<feature type="transmembrane region" description="Helical" evidence="2">
    <location>
        <begin position="148"/>
        <end position="171"/>
    </location>
</feature>
<feature type="transmembrane region" description="Helical" evidence="2">
    <location>
        <begin position="282"/>
        <end position="304"/>
    </location>
</feature>
<dbReference type="Pfam" id="PF00115">
    <property type="entry name" value="COX1"/>
    <property type="match status" value="1"/>
</dbReference>
<feature type="transmembrane region" description="Helical" evidence="2">
    <location>
        <begin position="217"/>
        <end position="242"/>
    </location>
</feature>
<name>A0A934S1A2_9BACT</name>
<feature type="transmembrane region" description="Helical" evidence="2">
    <location>
        <begin position="442"/>
        <end position="469"/>
    </location>
</feature>
<protein>
    <submittedName>
        <fullName evidence="4">Cbb3-type cytochrome c oxidase subunit I</fullName>
    </submittedName>
</protein>
<gene>
    <name evidence="4" type="ORF">JIN87_14255</name>
</gene>
<keyword evidence="2" id="KW-1133">Transmembrane helix</keyword>
<dbReference type="GO" id="GO:0016020">
    <property type="term" value="C:membrane"/>
    <property type="evidence" value="ECO:0007669"/>
    <property type="project" value="InterPro"/>
</dbReference>
<feature type="domain" description="Cytochrome oxidase subunit I profile" evidence="3">
    <location>
        <begin position="1"/>
        <end position="492"/>
    </location>
</feature>
<feature type="transmembrane region" description="Helical" evidence="2">
    <location>
        <begin position="258"/>
        <end position="276"/>
    </location>
</feature>
<dbReference type="GO" id="GO:0004129">
    <property type="term" value="F:cytochrome-c oxidase activity"/>
    <property type="evidence" value="ECO:0007669"/>
    <property type="project" value="InterPro"/>
</dbReference>
<keyword evidence="1" id="KW-0813">Transport</keyword>
<sequence length="492" mass="53852">MNLICNLFSSIFPSLEGDGSNRDREQKIDASMRFAVLGLIKGSVFWLLVASLLGLIVSIKLHKPDYLSDISWMTYGKVYPAFWNALVYGWLFNAGLACVAWIVARLGGRPVGNGPVLAISTVAWNIAAIIGVFGIFKGDQTPYRMLEFPTYAAPFLFASFIGLGIWILLAFKSRAYRSSFASQWYALAGVFCFVWIYTIAQVMIFCMPAQGVFQSVVAAWFGGNLIGLVVAPFALAAIYYIIPKALGQHIVGYRQSGIAFWSWILFSSAAGLASLVNGPFPAWVASVGVTASFGLFLPLTVFSMQFLSSLFASFSKIWDTLSIRYVFYAVVAFIVATSLTIFGSLRGVQEATQFSQFADGVRYLFLVGFAGMAFTGTIYYILPRLLNKEIPNTPLADLQFWVQGLGIFTVTVALVYGGYAHGALLNGSTADTIDILKHTDTYLFLSTIGASIFAVGNFAYAVSFIWILLSPRTEKEKSADLIEAAPELEFPN</sequence>
<keyword evidence="1" id="KW-0249">Electron transport</keyword>
<keyword evidence="5" id="KW-1185">Reference proteome</keyword>
<dbReference type="Proteomes" id="UP000617628">
    <property type="component" value="Unassembled WGS sequence"/>
</dbReference>
<evidence type="ECO:0000256" key="1">
    <source>
        <dbReference type="ARBA" id="ARBA00022660"/>
    </source>
</evidence>
<dbReference type="PROSITE" id="PS50855">
    <property type="entry name" value="COX1"/>
    <property type="match status" value="1"/>
</dbReference>
<dbReference type="AlphaFoldDB" id="A0A934S1A2"/>
<evidence type="ECO:0000313" key="5">
    <source>
        <dbReference type="Proteomes" id="UP000617628"/>
    </source>
</evidence>
<dbReference type="Gene3D" id="1.20.210.10">
    <property type="entry name" value="Cytochrome c oxidase-like, subunit I domain"/>
    <property type="match status" value="1"/>
</dbReference>
<feature type="transmembrane region" description="Helical" evidence="2">
    <location>
        <begin position="81"/>
        <end position="104"/>
    </location>
</feature>
<comment type="caution">
    <text evidence="4">The sequence shown here is derived from an EMBL/GenBank/DDBJ whole genome shotgun (WGS) entry which is preliminary data.</text>
</comment>
<organism evidence="4 5">
    <name type="scientific">Pelagicoccus mobilis</name>
    <dbReference type="NCBI Taxonomy" id="415221"/>
    <lineage>
        <taxon>Bacteria</taxon>
        <taxon>Pseudomonadati</taxon>
        <taxon>Verrucomicrobiota</taxon>
        <taxon>Opitutia</taxon>
        <taxon>Puniceicoccales</taxon>
        <taxon>Pelagicoccaceae</taxon>
        <taxon>Pelagicoccus</taxon>
    </lineage>
</organism>
<accession>A0A934S1A2</accession>
<dbReference type="InterPro" id="IPR023616">
    <property type="entry name" value="Cyt_c_oxase-like_su1_dom"/>
</dbReference>
<feature type="transmembrane region" description="Helical" evidence="2">
    <location>
        <begin position="363"/>
        <end position="382"/>
    </location>
</feature>
<reference evidence="4" key="1">
    <citation type="submission" date="2021-01" db="EMBL/GenBank/DDBJ databases">
        <title>Modified the classification status of verrucomicrobia.</title>
        <authorList>
            <person name="Feng X."/>
        </authorList>
    </citation>
    <scope>NUCLEOTIDE SEQUENCE</scope>
    <source>
        <strain evidence="4">KCTC 13126</strain>
    </source>
</reference>
<dbReference type="EMBL" id="JAENIL010000025">
    <property type="protein sequence ID" value="MBK1878037.1"/>
    <property type="molecule type" value="Genomic_DNA"/>
</dbReference>
<dbReference type="GO" id="GO:0009060">
    <property type="term" value="P:aerobic respiration"/>
    <property type="evidence" value="ECO:0007669"/>
    <property type="project" value="InterPro"/>
</dbReference>
<keyword evidence="2" id="KW-0812">Transmembrane</keyword>
<dbReference type="RefSeq" id="WP_200356251.1">
    <property type="nucleotide sequence ID" value="NZ_JAENIL010000025.1"/>
</dbReference>
<feature type="transmembrane region" description="Helical" evidence="2">
    <location>
        <begin position="34"/>
        <end position="61"/>
    </location>
</feature>
<feature type="transmembrane region" description="Helical" evidence="2">
    <location>
        <begin position="183"/>
        <end position="205"/>
    </location>
</feature>
<keyword evidence="2" id="KW-0472">Membrane</keyword>
<evidence type="ECO:0000256" key="2">
    <source>
        <dbReference type="SAM" id="Phobius"/>
    </source>
</evidence>
<dbReference type="InterPro" id="IPR000883">
    <property type="entry name" value="Cyt_C_Oxase_1"/>
</dbReference>
<proteinExistence type="predicted"/>
<dbReference type="InterPro" id="IPR036927">
    <property type="entry name" value="Cyt_c_oxase-like_su1_sf"/>
</dbReference>
<feature type="transmembrane region" description="Helical" evidence="2">
    <location>
        <begin position="402"/>
        <end position="422"/>
    </location>
</feature>
<evidence type="ECO:0000313" key="4">
    <source>
        <dbReference type="EMBL" id="MBK1878037.1"/>
    </source>
</evidence>
<keyword evidence="1" id="KW-0679">Respiratory chain</keyword>
<dbReference type="GO" id="GO:0020037">
    <property type="term" value="F:heme binding"/>
    <property type="evidence" value="ECO:0007669"/>
    <property type="project" value="InterPro"/>
</dbReference>
<feature type="transmembrane region" description="Helical" evidence="2">
    <location>
        <begin position="325"/>
        <end position="343"/>
    </location>
</feature>
<dbReference type="SUPFAM" id="SSF81442">
    <property type="entry name" value="Cytochrome c oxidase subunit I-like"/>
    <property type="match status" value="1"/>
</dbReference>